<dbReference type="Pfam" id="PF01536">
    <property type="entry name" value="SAM_decarbox"/>
    <property type="match status" value="1"/>
</dbReference>
<proteinExistence type="inferred from homology"/>
<feature type="compositionally biased region" description="Polar residues" evidence="5">
    <location>
        <begin position="324"/>
        <end position="337"/>
    </location>
</feature>
<accession>A0ABR3PDH8</accession>
<organism evidence="6 7">
    <name type="scientific">Neodothiora populina</name>
    <dbReference type="NCBI Taxonomy" id="2781224"/>
    <lineage>
        <taxon>Eukaryota</taxon>
        <taxon>Fungi</taxon>
        <taxon>Dikarya</taxon>
        <taxon>Ascomycota</taxon>
        <taxon>Pezizomycotina</taxon>
        <taxon>Dothideomycetes</taxon>
        <taxon>Dothideomycetidae</taxon>
        <taxon>Dothideales</taxon>
        <taxon>Dothioraceae</taxon>
        <taxon>Neodothiora</taxon>
    </lineage>
</organism>
<comment type="caution">
    <text evidence="6">The sequence shown here is derived from an EMBL/GenBank/DDBJ whole genome shotgun (WGS) entry which is preliminary data.</text>
</comment>
<evidence type="ECO:0000256" key="5">
    <source>
        <dbReference type="SAM" id="MobiDB-lite"/>
    </source>
</evidence>
<sequence length="529" mass="58567">MVDIEVPAHVTGSPGSFTGTPHLTINREATIDLDSSNAFEGPEKLLEVWFSPSATTLPPSAQPAGLKAVPADTWKEMLDLVNCKVLSVVESEQLDAYLLSESSMFVFPHKLVLKTCGTTTLLYGLPRMLEIAALEAGFPHVKADLQAAVPAAATPHRVFYSRKNFLYPDQQRGPHRSWRDEVKFLDKMFLNGSAYMIGKMNGEHWYLYITGPNTQLTPPATPDGEKLDPNETVTKIMDLPEGMTAAQYDAAQDETLEILMTDLEESNARQFYLEDASAIAEKDYLRRAHEARKDAIDHLGVIPELNGSTSSMSDRTLVDERSSDQSASFDVFAQTSSDHSDLSSEEEEEKLTFPEELTTEGHTLGTVVSDACGLSDVYPVSKYPDARIDSYLFTPCGFSANGVVPSAGDNASDGHYFTVHVTPEPQCSYASFETNVPARQTGRETSDIVAQVVQIFKPGRFSVTLFEAKNEDDCFAKAKAKKDKSMDSIAGYRRVDRIVHDLEGYELVFRYYERNDWKGGAPRLGEIMF</sequence>
<keyword evidence="4" id="KW-0620">Polyamine biosynthesis</keyword>
<dbReference type="RefSeq" id="XP_069200420.1">
    <property type="nucleotide sequence ID" value="XM_069345654.1"/>
</dbReference>
<dbReference type="PANTHER" id="PTHR11570:SF0">
    <property type="entry name" value="S-ADENOSYLMETHIONINE DECARBOXYLASE PROENZYME"/>
    <property type="match status" value="1"/>
</dbReference>
<feature type="region of interest" description="Disordered" evidence="5">
    <location>
        <begin position="303"/>
        <end position="356"/>
    </location>
</feature>
<name>A0ABR3PDH8_9PEZI</name>
<evidence type="ECO:0008006" key="8">
    <source>
        <dbReference type="Google" id="ProtNLM"/>
    </source>
</evidence>
<evidence type="ECO:0000313" key="7">
    <source>
        <dbReference type="Proteomes" id="UP001562354"/>
    </source>
</evidence>
<evidence type="ECO:0000256" key="1">
    <source>
        <dbReference type="ARBA" id="ARBA00004911"/>
    </source>
</evidence>
<dbReference type="GeneID" id="95974275"/>
<gene>
    <name evidence="6" type="ORF">AAFC00_000572</name>
</gene>
<dbReference type="InterPro" id="IPR048283">
    <property type="entry name" value="AdoMetDC-like"/>
</dbReference>
<reference evidence="6 7" key="1">
    <citation type="submission" date="2024-07" db="EMBL/GenBank/DDBJ databases">
        <title>Draft sequence of the Neodothiora populina.</title>
        <authorList>
            <person name="Drown D.D."/>
            <person name="Schuette U.S."/>
            <person name="Buechlein A.B."/>
            <person name="Rusch D.R."/>
            <person name="Winton L.W."/>
            <person name="Adams G.A."/>
        </authorList>
    </citation>
    <scope>NUCLEOTIDE SEQUENCE [LARGE SCALE GENOMIC DNA]</scope>
    <source>
        <strain evidence="6 7">CPC 39397</strain>
    </source>
</reference>
<evidence type="ECO:0000256" key="2">
    <source>
        <dbReference type="ARBA" id="ARBA00008466"/>
    </source>
</evidence>
<comment type="similarity">
    <text evidence="2">Belongs to the eukaryotic AdoMetDC family.</text>
</comment>
<evidence type="ECO:0000313" key="6">
    <source>
        <dbReference type="EMBL" id="KAL1304145.1"/>
    </source>
</evidence>
<dbReference type="EMBL" id="JBFMKM010000009">
    <property type="protein sequence ID" value="KAL1304145.1"/>
    <property type="molecule type" value="Genomic_DNA"/>
</dbReference>
<dbReference type="PROSITE" id="PS01336">
    <property type="entry name" value="ADOMETDC"/>
    <property type="match status" value="1"/>
</dbReference>
<dbReference type="Gene3D" id="3.60.90.10">
    <property type="entry name" value="S-adenosylmethionine decarboxylase"/>
    <property type="match status" value="2"/>
</dbReference>
<comment type="pathway">
    <text evidence="1">Amine and polyamine biosynthesis; S-adenosylmethioninamine biosynthesis; S-adenosylmethioninamine from S-adenosyl-L-methionine: step 1/1.</text>
</comment>
<keyword evidence="7" id="KW-1185">Reference proteome</keyword>
<dbReference type="PANTHER" id="PTHR11570">
    <property type="entry name" value="S-ADENOSYLMETHIONINE DECARBOXYLASE"/>
    <property type="match status" value="1"/>
</dbReference>
<evidence type="ECO:0000256" key="3">
    <source>
        <dbReference type="ARBA" id="ARBA00023066"/>
    </source>
</evidence>
<keyword evidence="3" id="KW-0745">Spermidine biosynthesis</keyword>
<dbReference type="InterPro" id="IPR016067">
    <property type="entry name" value="S-AdoMet_deCO2ase_core"/>
</dbReference>
<evidence type="ECO:0000256" key="4">
    <source>
        <dbReference type="ARBA" id="ARBA00023115"/>
    </source>
</evidence>
<dbReference type="InterPro" id="IPR018166">
    <property type="entry name" value="S-AdoMet_deCO2ase_CS"/>
</dbReference>
<dbReference type="Proteomes" id="UP001562354">
    <property type="component" value="Unassembled WGS sequence"/>
</dbReference>
<protein>
    <recommendedName>
        <fullName evidence="8">Adenosylmethionine decarboxylase</fullName>
    </recommendedName>
</protein>
<dbReference type="SUPFAM" id="SSF56276">
    <property type="entry name" value="S-adenosylmethionine decarboxylase"/>
    <property type="match status" value="1"/>
</dbReference>